<evidence type="ECO:0000256" key="4">
    <source>
        <dbReference type="ARBA" id="ARBA00022452"/>
    </source>
</evidence>
<evidence type="ECO:0000256" key="7">
    <source>
        <dbReference type="ARBA" id="ARBA00023065"/>
    </source>
</evidence>
<evidence type="ECO:0000259" key="12">
    <source>
        <dbReference type="Pfam" id="PF13609"/>
    </source>
</evidence>
<feature type="signal peptide" evidence="11">
    <location>
        <begin position="1"/>
        <end position="20"/>
    </location>
</feature>
<dbReference type="EMBL" id="CP035913">
    <property type="protein sequence ID" value="QBE65609.1"/>
    <property type="molecule type" value="Genomic_DNA"/>
</dbReference>
<dbReference type="GO" id="GO:0046930">
    <property type="term" value="C:pore complex"/>
    <property type="evidence" value="ECO:0007669"/>
    <property type="project" value="UniProtKB-KW"/>
</dbReference>
<accession>A0A4P6L2L2</accession>
<evidence type="ECO:0000256" key="9">
    <source>
        <dbReference type="ARBA" id="ARBA00023136"/>
    </source>
</evidence>
<dbReference type="PANTHER" id="PTHR34501">
    <property type="entry name" value="PROTEIN YDDL-RELATED"/>
    <property type="match status" value="1"/>
</dbReference>
<protein>
    <submittedName>
        <fullName evidence="13">Porin</fullName>
    </submittedName>
</protein>
<evidence type="ECO:0000256" key="1">
    <source>
        <dbReference type="ARBA" id="ARBA00004571"/>
    </source>
</evidence>
<keyword evidence="5" id="KW-0812">Transmembrane</keyword>
<keyword evidence="14" id="KW-1185">Reference proteome</keyword>
<dbReference type="GO" id="GO:0015288">
    <property type="term" value="F:porin activity"/>
    <property type="evidence" value="ECO:0007669"/>
    <property type="project" value="UniProtKB-KW"/>
</dbReference>
<feature type="chain" id="PRO_5020431838" evidence="11">
    <location>
        <begin position="21"/>
        <end position="368"/>
    </location>
</feature>
<comment type="subunit">
    <text evidence="2">Homotrimer.</text>
</comment>
<dbReference type="GO" id="GO:0009279">
    <property type="term" value="C:cell outer membrane"/>
    <property type="evidence" value="ECO:0007669"/>
    <property type="project" value="UniProtKB-SubCell"/>
</dbReference>
<dbReference type="CDD" id="cd00342">
    <property type="entry name" value="gram_neg_porins"/>
    <property type="match status" value="1"/>
</dbReference>
<evidence type="ECO:0000256" key="8">
    <source>
        <dbReference type="ARBA" id="ARBA00023114"/>
    </source>
</evidence>
<feature type="domain" description="Porin" evidence="12">
    <location>
        <begin position="16"/>
        <end position="332"/>
    </location>
</feature>
<dbReference type="Proteomes" id="UP000290637">
    <property type="component" value="Chromosome"/>
</dbReference>
<dbReference type="AlphaFoldDB" id="A0A4P6L2L2"/>
<gene>
    <name evidence="13" type="ORF">EWM63_23620</name>
</gene>
<keyword evidence="6 11" id="KW-0732">Signal</keyword>
<evidence type="ECO:0000256" key="3">
    <source>
        <dbReference type="ARBA" id="ARBA00022448"/>
    </source>
</evidence>
<proteinExistence type="predicted"/>
<dbReference type="Pfam" id="PF13609">
    <property type="entry name" value="Porin_4"/>
    <property type="match status" value="1"/>
</dbReference>
<evidence type="ECO:0000313" key="13">
    <source>
        <dbReference type="EMBL" id="QBE65609.1"/>
    </source>
</evidence>
<dbReference type="PANTHER" id="PTHR34501:SF9">
    <property type="entry name" value="MAJOR OUTER MEMBRANE PROTEIN P.IA"/>
    <property type="match status" value="1"/>
</dbReference>
<keyword evidence="9" id="KW-0472">Membrane</keyword>
<reference evidence="13 14" key="1">
    <citation type="submission" date="2019-02" db="EMBL/GenBank/DDBJ databases">
        <title>Draft Genome Sequences of Six Type Strains of the Genus Massilia.</title>
        <authorList>
            <person name="Miess H."/>
            <person name="Frediansyhah A."/>
            <person name="Gross H."/>
        </authorList>
    </citation>
    <scope>NUCLEOTIDE SEQUENCE [LARGE SCALE GENOMIC DNA]</scope>
    <source>
        <strain evidence="13 14">DSM 17473</strain>
    </source>
</reference>
<dbReference type="KEGG" id="plue:EWM63_23620"/>
<name>A0A4P6L2L2_9BURK</name>
<dbReference type="Gene3D" id="2.40.160.10">
    <property type="entry name" value="Porin"/>
    <property type="match status" value="1"/>
</dbReference>
<keyword evidence="4" id="KW-1134">Transmembrane beta strand</keyword>
<evidence type="ECO:0000256" key="10">
    <source>
        <dbReference type="ARBA" id="ARBA00023237"/>
    </source>
</evidence>
<keyword evidence="10" id="KW-0998">Cell outer membrane</keyword>
<evidence type="ECO:0000313" key="14">
    <source>
        <dbReference type="Proteomes" id="UP000290637"/>
    </source>
</evidence>
<sequence length="368" mass="38489">MRRHLLLGGLAMLQLGLAGAQTTSVTVYGSLDAGPTRVSNVRGQGVTLVDDGVLQADRFGIRATEDLGGGMQAIAQLEGGFATSTGVQPRNGVLFNRLAFVGLSGRYGTLALGHHSNMMFDAVGKLSNGVLFGSFYAFHPGNFDETANVGQIDNGIKYTSREINGMTVGAVYALGEQPGDSSRNRAWGINFTYASGPLRVGGAWTSANNKVLNIGQSLGLRSLLGQSLIGGTAGAPVFTPLQASNVRNTGLGVSYALDGVLLHAALVRSRLQALAGETTMSTPELGVNVRVGASASLNTSLSSSHMDGMRWNQAGVNYVYSLSRRTEVYAMAIMQRAHGDGAVAAINSLGYASGQRQNALRLGVHHLF</sequence>
<organism evidence="13 14">
    <name type="scientific">Pseudoduganella lutea</name>
    <dbReference type="NCBI Taxonomy" id="321985"/>
    <lineage>
        <taxon>Bacteria</taxon>
        <taxon>Pseudomonadati</taxon>
        <taxon>Pseudomonadota</taxon>
        <taxon>Betaproteobacteria</taxon>
        <taxon>Burkholderiales</taxon>
        <taxon>Oxalobacteraceae</taxon>
        <taxon>Telluria group</taxon>
        <taxon>Pseudoduganella</taxon>
    </lineage>
</organism>
<dbReference type="InterPro" id="IPR023614">
    <property type="entry name" value="Porin_dom_sf"/>
</dbReference>
<keyword evidence="7" id="KW-0406">Ion transport</keyword>
<dbReference type="InterPro" id="IPR050298">
    <property type="entry name" value="Gram-neg_bact_OMP"/>
</dbReference>
<dbReference type="RefSeq" id="WP_130188719.1">
    <property type="nucleotide sequence ID" value="NZ_CP035913.1"/>
</dbReference>
<keyword evidence="8" id="KW-0626">Porin</keyword>
<dbReference type="OrthoDB" id="5293374at2"/>
<evidence type="ECO:0000256" key="11">
    <source>
        <dbReference type="SAM" id="SignalP"/>
    </source>
</evidence>
<dbReference type="GO" id="GO:0006811">
    <property type="term" value="P:monoatomic ion transport"/>
    <property type="evidence" value="ECO:0007669"/>
    <property type="project" value="UniProtKB-KW"/>
</dbReference>
<comment type="subcellular location">
    <subcellularLocation>
        <location evidence="1">Cell outer membrane</location>
        <topology evidence="1">Multi-pass membrane protein</topology>
    </subcellularLocation>
</comment>
<dbReference type="SUPFAM" id="SSF56935">
    <property type="entry name" value="Porins"/>
    <property type="match status" value="1"/>
</dbReference>
<dbReference type="InterPro" id="IPR033900">
    <property type="entry name" value="Gram_neg_porin_domain"/>
</dbReference>
<keyword evidence="3" id="KW-0813">Transport</keyword>
<evidence type="ECO:0000256" key="2">
    <source>
        <dbReference type="ARBA" id="ARBA00011233"/>
    </source>
</evidence>
<evidence type="ECO:0000256" key="6">
    <source>
        <dbReference type="ARBA" id="ARBA00022729"/>
    </source>
</evidence>
<evidence type="ECO:0000256" key="5">
    <source>
        <dbReference type="ARBA" id="ARBA00022692"/>
    </source>
</evidence>